<dbReference type="SMART" id="SM00515">
    <property type="entry name" value="eIF5C"/>
    <property type="match status" value="1"/>
</dbReference>
<dbReference type="Proteomes" id="UP000030689">
    <property type="component" value="Unassembled WGS sequence"/>
</dbReference>
<name>V4KG99_EUTSA</name>
<organism evidence="2 3">
    <name type="scientific">Eutrema salsugineum</name>
    <name type="common">Saltwater cress</name>
    <name type="synonym">Sisymbrium salsugineum</name>
    <dbReference type="NCBI Taxonomy" id="72664"/>
    <lineage>
        <taxon>Eukaryota</taxon>
        <taxon>Viridiplantae</taxon>
        <taxon>Streptophyta</taxon>
        <taxon>Embryophyta</taxon>
        <taxon>Tracheophyta</taxon>
        <taxon>Spermatophyta</taxon>
        <taxon>Magnoliopsida</taxon>
        <taxon>eudicotyledons</taxon>
        <taxon>Gunneridae</taxon>
        <taxon>Pentapetalae</taxon>
        <taxon>rosids</taxon>
        <taxon>malvids</taxon>
        <taxon>Brassicales</taxon>
        <taxon>Brassicaceae</taxon>
        <taxon>Eutremeae</taxon>
        <taxon>Eutrema</taxon>
    </lineage>
</organism>
<dbReference type="OMA" id="TEFCLFR"/>
<evidence type="ECO:0000259" key="1">
    <source>
        <dbReference type="PROSITE" id="PS51363"/>
    </source>
</evidence>
<sequence>MSSKEKPTLGGTRIKTRKRNIAPPLDPAAFSDAVVVIYLDNAGDLVVFIGGRTQTCSVKSDDGECHPYSIIDCEPTREAILPSVVYIQNILRRKPFLIKNLENVTRRFLQSLELFEESERKNLAIFTAFAFSQKLSGLPAETVFQPLLEDNLVAKGIVLTFVTDFLNEYLVENSLDDLIAILRRGKMEDKLLDFLPPTKRTTESFAEHFTFLALRFPSISLFFFLSFNIDTNAIAKIELQGGIKAVLTGQVTEETDIDEVIETMKQQVKDAKLPEIDVVRVIWDEIMDAVQWSGKKQQQTLYYAPLLNTFCSSGKMEMQLMYKVHMQCYEDAKLMKVFPEVVMSLYELDVLAEDTILHWYRKGSNPKGRQTFVKGLEPFVN</sequence>
<dbReference type="SUPFAM" id="SSF48371">
    <property type="entry name" value="ARM repeat"/>
    <property type="match status" value="1"/>
</dbReference>
<dbReference type="EMBL" id="KI517953">
    <property type="protein sequence ID" value="ESQ28862.1"/>
    <property type="molecule type" value="Genomic_DNA"/>
</dbReference>
<dbReference type="Pfam" id="PF02020">
    <property type="entry name" value="W2"/>
    <property type="match status" value="1"/>
</dbReference>
<dbReference type="Pfam" id="PF25504">
    <property type="entry name" value="HEAT_5MP1_2"/>
    <property type="match status" value="1"/>
</dbReference>
<dbReference type="GO" id="GO:0016020">
    <property type="term" value="C:membrane"/>
    <property type="evidence" value="ECO:0007669"/>
    <property type="project" value="TreeGrafter"/>
</dbReference>
<dbReference type="PROSITE" id="PS51363">
    <property type="entry name" value="W2"/>
    <property type="match status" value="1"/>
</dbReference>
<keyword evidence="3" id="KW-1185">Reference proteome</keyword>
<gene>
    <name evidence="2" type="ORF">EUTSA_v10018708mg</name>
</gene>
<evidence type="ECO:0000313" key="3">
    <source>
        <dbReference type="Proteomes" id="UP000030689"/>
    </source>
</evidence>
<dbReference type="KEGG" id="eus:EUTSA_v10018708mg"/>
<dbReference type="GO" id="GO:0005737">
    <property type="term" value="C:cytoplasm"/>
    <property type="evidence" value="ECO:0007669"/>
    <property type="project" value="TreeGrafter"/>
</dbReference>
<dbReference type="InterPro" id="IPR057397">
    <property type="entry name" value="HEAT_5MP1_2"/>
</dbReference>
<dbReference type="eggNOG" id="KOG2297">
    <property type="taxonomic scope" value="Eukaryota"/>
</dbReference>
<dbReference type="AlphaFoldDB" id="V4KG99"/>
<dbReference type="PANTHER" id="PTHR14208:SF8">
    <property type="entry name" value="ARM REPEAT SUPERFAMILY PROTEIN"/>
    <property type="match status" value="1"/>
</dbReference>
<proteinExistence type="predicted"/>
<dbReference type="STRING" id="72664.V4KG99"/>
<feature type="domain" description="W2" evidence="1">
    <location>
        <begin position="229"/>
        <end position="381"/>
    </location>
</feature>
<dbReference type="InterPro" id="IPR003307">
    <property type="entry name" value="W2_domain"/>
</dbReference>
<dbReference type="Gene3D" id="1.25.40.180">
    <property type="match status" value="1"/>
</dbReference>
<evidence type="ECO:0000313" key="2">
    <source>
        <dbReference type="EMBL" id="ESQ28862.1"/>
    </source>
</evidence>
<dbReference type="InterPro" id="IPR051245">
    <property type="entry name" value="eIF5-mimic_regulator"/>
</dbReference>
<protein>
    <recommendedName>
        <fullName evidence="1">W2 domain-containing protein</fullName>
    </recommendedName>
</protein>
<dbReference type="Gramene" id="ESQ28862">
    <property type="protein sequence ID" value="ESQ28862"/>
    <property type="gene ID" value="EUTSA_v10018708mg"/>
</dbReference>
<dbReference type="PANTHER" id="PTHR14208">
    <property type="entry name" value="BASIC LEUCINE ZIPPER AND W2 DOMAIN-CONTAINING PROTEIN"/>
    <property type="match status" value="1"/>
</dbReference>
<dbReference type="InterPro" id="IPR016024">
    <property type="entry name" value="ARM-type_fold"/>
</dbReference>
<reference evidence="2 3" key="1">
    <citation type="journal article" date="2013" name="Front. Plant Sci.">
        <title>The Reference Genome of the Halophytic Plant Eutrema salsugineum.</title>
        <authorList>
            <person name="Yang R."/>
            <person name="Jarvis D.E."/>
            <person name="Chen H."/>
            <person name="Beilstein M.A."/>
            <person name="Grimwood J."/>
            <person name="Jenkins J."/>
            <person name="Shu S."/>
            <person name="Prochnik S."/>
            <person name="Xin M."/>
            <person name="Ma C."/>
            <person name="Schmutz J."/>
            <person name="Wing R.A."/>
            <person name="Mitchell-Olds T."/>
            <person name="Schumaker K.S."/>
            <person name="Wang X."/>
        </authorList>
    </citation>
    <scope>NUCLEOTIDE SEQUENCE [LARGE SCALE GENOMIC DNA]</scope>
</reference>
<accession>V4KG99</accession>